<protein>
    <submittedName>
        <fullName evidence="1">Uncharacterized protein</fullName>
    </submittedName>
</protein>
<sequence>MHQSTHGDTSRHVTASFDGKDSIYTTPYSLHTHIEIRTRVQPFSAGISRASTGPGQVYCLDLARQRCNALGEASNAENSTIGSWGSHALRQRSPCQPDIAYEVSQASSAPPRKTTPFTFFLRANPTKGRQTYDIVSSTISSGEWIECGARM</sequence>
<organism evidence="1 2">
    <name type="scientific">Lophiotrema nucula</name>
    <dbReference type="NCBI Taxonomy" id="690887"/>
    <lineage>
        <taxon>Eukaryota</taxon>
        <taxon>Fungi</taxon>
        <taxon>Dikarya</taxon>
        <taxon>Ascomycota</taxon>
        <taxon>Pezizomycotina</taxon>
        <taxon>Dothideomycetes</taxon>
        <taxon>Pleosporomycetidae</taxon>
        <taxon>Pleosporales</taxon>
        <taxon>Lophiotremataceae</taxon>
        <taxon>Lophiotrema</taxon>
    </lineage>
</organism>
<name>A0A6A5ZH46_9PLEO</name>
<dbReference type="EMBL" id="ML977317">
    <property type="protein sequence ID" value="KAF2118223.1"/>
    <property type="molecule type" value="Genomic_DNA"/>
</dbReference>
<dbReference type="Proteomes" id="UP000799770">
    <property type="component" value="Unassembled WGS sequence"/>
</dbReference>
<dbReference type="AlphaFoldDB" id="A0A6A5ZH46"/>
<evidence type="ECO:0000313" key="2">
    <source>
        <dbReference type="Proteomes" id="UP000799770"/>
    </source>
</evidence>
<reference evidence="1" key="1">
    <citation type="journal article" date="2020" name="Stud. Mycol.">
        <title>101 Dothideomycetes genomes: a test case for predicting lifestyles and emergence of pathogens.</title>
        <authorList>
            <person name="Haridas S."/>
            <person name="Albert R."/>
            <person name="Binder M."/>
            <person name="Bloem J."/>
            <person name="Labutti K."/>
            <person name="Salamov A."/>
            <person name="Andreopoulos B."/>
            <person name="Baker S."/>
            <person name="Barry K."/>
            <person name="Bills G."/>
            <person name="Bluhm B."/>
            <person name="Cannon C."/>
            <person name="Castanera R."/>
            <person name="Culley D."/>
            <person name="Daum C."/>
            <person name="Ezra D."/>
            <person name="Gonzalez J."/>
            <person name="Henrissat B."/>
            <person name="Kuo A."/>
            <person name="Liang C."/>
            <person name="Lipzen A."/>
            <person name="Lutzoni F."/>
            <person name="Magnuson J."/>
            <person name="Mondo S."/>
            <person name="Nolan M."/>
            <person name="Ohm R."/>
            <person name="Pangilinan J."/>
            <person name="Park H.-J."/>
            <person name="Ramirez L."/>
            <person name="Alfaro M."/>
            <person name="Sun H."/>
            <person name="Tritt A."/>
            <person name="Yoshinaga Y."/>
            <person name="Zwiers L.-H."/>
            <person name="Turgeon B."/>
            <person name="Goodwin S."/>
            <person name="Spatafora J."/>
            <person name="Crous P."/>
            <person name="Grigoriev I."/>
        </authorList>
    </citation>
    <scope>NUCLEOTIDE SEQUENCE</scope>
    <source>
        <strain evidence="1">CBS 627.86</strain>
    </source>
</reference>
<proteinExistence type="predicted"/>
<evidence type="ECO:0000313" key="1">
    <source>
        <dbReference type="EMBL" id="KAF2118223.1"/>
    </source>
</evidence>
<accession>A0A6A5ZH46</accession>
<keyword evidence="2" id="KW-1185">Reference proteome</keyword>
<gene>
    <name evidence="1" type="ORF">BDV96DRAFT_380423</name>
</gene>